<evidence type="ECO:0000313" key="3">
    <source>
        <dbReference type="Proteomes" id="UP001583186"/>
    </source>
</evidence>
<reference evidence="2 3" key="1">
    <citation type="journal article" date="2024" name="IMA Fungus">
        <title>IMA Genome - F19 : A genome assembly and annotation guide to empower mycologists, including annotated draft genome sequences of Ceratocystis pirilliformis, Diaporthe australafricana, Fusarium ophioides, Paecilomyces lecythidis, and Sporothrix stenoceras.</title>
        <authorList>
            <person name="Aylward J."/>
            <person name="Wilson A.M."/>
            <person name="Visagie C.M."/>
            <person name="Spraker J."/>
            <person name="Barnes I."/>
            <person name="Buitendag C."/>
            <person name="Ceriani C."/>
            <person name="Del Mar Angel L."/>
            <person name="du Plessis D."/>
            <person name="Fuchs T."/>
            <person name="Gasser K."/>
            <person name="Kramer D."/>
            <person name="Li W."/>
            <person name="Munsamy K."/>
            <person name="Piso A."/>
            <person name="Price J.L."/>
            <person name="Sonnekus B."/>
            <person name="Thomas C."/>
            <person name="van der Nest A."/>
            <person name="van Dijk A."/>
            <person name="van Heerden A."/>
            <person name="van Vuuren N."/>
            <person name="Yilmaz N."/>
            <person name="Duong T.A."/>
            <person name="van der Merwe N.A."/>
            <person name="Wingfield M.J."/>
            <person name="Wingfield B.D."/>
        </authorList>
    </citation>
    <scope>NUCLEOTIDE SEQUENCE [LARGE SCALE GENOMIC DNA]</scope>
    <source>
        <strain evidence="2 3">CMW 5346</strain>
    </source>
</reference>
<feature type="region of interest" description="Disordered" evidence="1">
    <location>
        <begin position="173"/>
        <end position="240"/>
    </location>
</feature>
<organism evidence="2 3">
    <name type="scientific">Sporothrix stenoceras</name>
    <dbReference type="NCBI Taxonomy" id="5173"/>
    <lineage>
        <taxon>Eukaryota</taxon>
        <taxon>Fungi</taxon>
        <taxon>Dikarya</taxon>
        <taxon>Ascomycota</taxon>
        <taxon>Pezizomycotina</taxon>
        <taxon>Sordariomycetes</taxon>
        <taxon>Sordariomycetidae</taxon>
        <taxon>Ophiostomatales</taxon>
        <taxon>Ophiostomataceae</taxon>
        <taxon>Sporothrix</taxon>
    </lineage>
</organism>
<feature type="compositionally biased region" description="Basic and acidic residues" evidence="1">
    <location>
        <begin position="213"/>
        <end position="231"/>
    </location>
</feature>
<feature type="region of interest" description="Disordered" evidence="1">
    <location>
        <begin position="384"/>
        <end position="452"/>
    </location>
</feature>
<evidence type="ECO:0000313" key="2">
    <source>
        <dbReference type="EMBL" id="KAL1896572.1"/>
    </source>
</evidence>
<feature type="compositionally biased region" description="Low complexity" evidence="1">
    <location>
        <begin position="386"/>
        <end position="400"/>
    </location>
</feature>
<feature type="compositionally biased region" description="Polar residues" evidence="1">
    <location>
        <begin position="407"/>
        <end position="418"/>
    </location>
</feature>
<gene>
    <name evidence="2" type="ORF">Sste5346_004606</name>
</gene>
<evidence type="ECO:0000256" key="1">
    <source>
        <dbReference type="SAM" id="MobiDB-lite"/>
    </source>
</evidence>
<sequence length="554" mass="61223">MDTATATSTSKPTIETVGSLLAEIATALQDALRILMFADKRGWGPDEFEQVRAVEEALDEAKRDFQAMAPLVNGQFYYENDRRPESLAELAALRGYFEDHTQLFRDWIRSGGAINALWVRDTVRLRRQLHRAQCRAARRIFNAEHEAGDGSGSGARCLGAFLVYRRYREQEELRKRQARGQTQGVSNSSSQNRSQPQSIPSTPAWKQQQSQLRAREQRRFVGQERFRDRTGYNDVYGDDTISLEMTPQTPIAAPQGSTASANPTSTRPLLKSAMKAPQQTPPTSTSVPIPIPISTSNPTPIPTPSAFNASFESAQTTIPLHPDEPPSPPPKPPTLEDLVPYCNAVGTFERFGDHDIAFICDYCDGHIVWEDIQRLPTTRIPPAAISSSNTPLSSSSTSTSYLPFTAPKTSASSQTTPLPTFRRPSPQLSSTPQSTSSLLLSPPPDGEGGEDDYPRWQATTVAKTDASNQRTVVFAPLAIANHLAPMTGDWEARLWCPYCDEYLYYDSAEGDQTKYAQDEHGFPSLADFQLHLEWHHTALPIPALPAASNNCVVM</sequence>
<feature type="region of interest" description="Disordered" evidence="1">
    <location>
        <begin position="271"/>
        <end position="290"/>
    </location>
</feature>
<dbReference type="Proteomes" id="UP001583186">
    <property type="component" value="Unassembled WGS sequence"/>
</dbReference>
<protein>
    <submittedName>
        <fullName evidence="2">Uncharacterized protein</fullName>
    </submittedName>
</protein>
<keyword evidence="3" id="KW-1185">Reference proteome</keyword>
<accession>A0ABR3Z8I8</accession>
<feature type="compositionally biased region" description="Low complexity" evidence="1">
    <location>
        <begin position="186"/>
        <end position="201"/>
    </location>
</feature>
<dbReference type="EMBL" id="JAWCUI010000022">
    <property type="protein sequence ID" value="KAL1896572.1"/>
    <property type="molecule type" value="Genomic_DNA"/>
</dbReference>
<feature type="compositionally biased region" description="Low complexity" evidence="1">
    <location>
        <begin position="424"/>
        <end position="440"/>
    </location>
</feature>
<comment type="caution">
    <text evidence="2">The sequence shown here is derived from an EMBL/GenBank/DDBJ whole genome shotgun (WGS) entry which is preliminary data.</text>
</comment>
<proteinExistence type="predicted"/>
<feature type="compositionally biased region" description="Low complexity" evidence="1">
    <location>
        <begin position="281"/>
        <end position="290"/>
    </location>
</feature>
<name>A0ABR3Z8I8_9PEZI</name>